<dbReference type="GO" id="GO:0003872">
    <property type="term" value="F:6-phosphofructokinase activity"/>
    <property type="evidence" value="ECO:0007669"/>
    <property type="project" value="UniProtKB-UniRule"/>
</dbReference>
<keyword evidence="13 15" id="KW-0324">Glycolysis</keyword>
<dbReference type="HAMAP" id="MF_00339">
    <property type="entry name" value="Phosphofructokinase_I_B1"/>
    <property type="match status" value="1"/>
</dbReference>
<dbReference type="FunFam" id="3.40.50.460:FF:000002">
    <property type="entry name" value="ATP-dependent 6-phosphofructokinase"/>
    <property type="match status" value="1"/>
</dbReference>
<feature type="binding site" description="in other chain" evidence="15">
    <location>
        <begin position="212"/>
        <end position="214"/>
    </location>
    <ligand>
        <name>ADP</name>
        <dbReference type="ChEBI" id="CHEBI:456216"/>
        <note>allosteric activator; ligand shared between dimeric partners</note>
    </ligand>
</feature>
<evidence type="ECO:0000256" key="6">
    <source>
        <dbReference type="ARBA" id="ARBA00022533"/>
    </source>
</evidence>
<feature type="binding site" evidence="15">
    <location>
        <begin position="103"/>
        <end position="106"/>
    </location>
    <ligand>
        <name>ATP</name>
        <dbReference type="ChEBI" id="CHEBI:30616"/>
    </ligand>
</feature>
<dbReference type="Gene3D" id="3.40.50.460">
    <property type="entry name" value="Phosphofructokinase domain"/>
    <property type="match status" value="1"/>
</dbReference>
<organism evidence="17 18">
    <name type="scientific">Candidatus Hepatoplasma crinochetorum</name>
    <dbReference type="NCBI Taxonomy" id="295596"/>
    <lineage>
        <taxon>Bacteria</taxon>
        <taxon>Bacillati</taxon>
        <taxon>Mycoplasmatota</taxon>
        <taxon>Mollicutes</taxon>
        <taxon>Candidatus Hepatoplasmataceae</taxon>
        <taxon>Candidatus Hepatoplasma</taxon>
    </lineage>
</organism>
<evidence type="ECO:0000256" key="7">
    <source>
        <dbReference type="ARBA" id="ARBA00022679"/>
    </source>
</evidence>
<evidence type="ECO:0000256" key="8">
    <source>
        <dbReference type="ARBA" id="ARBA00022723"/>
    </source>
</evidence>
<comment type="function">
    <text evidence="2 15">Catalyzes the phosphorylation of D-fructose 6-phosphate to fructose 1,6-bisphosphate by ATP, the first committing step of glycolysis.</text>
</comment>
<dbReference type="GO" id="GO:0016208">
    <property type="term" value="F:AMP binding"/>
    <property type="evidence" value="ECO:0007669"/>
    <property type="project" value="TreeGrafter"/>
</dbReference>
<dbReference type="PRINTS" id="PR00476">
    <property type="entry name" value="PHFRCTKINASE"/>
</dbReference>
<feature type="binding site" evidence="15">
    <location>
        <position position="163"/>
    </location>
    <ligand>
        <name>substrate</name>
        <note>ligand shared between dimeric partners</note>
    </ligand>
</feature>
<dbReference type="InterPro" id="IPR035966">
    <property type="entry name" value="PKF_sf"/>
</dbReference>
<keyword evidence="6 15" id="KW-0021">Allosteric enzyme</keyword>
<name>A0A0G7ZN65_9MOLU</name>
<comment type="activity regulation">
    <text evidence="15">Allosterically activated by ADP and other diphosphonucleosides, and allosterically inhibited by phosphoenolpyruvate.</text>
</comment>
<evidence type="ECO:0000256" key="2">
    <source>
        <dbReference type="ARBA" id="ARBA00002659"/>
    </source>
</evidence>
<feature type="binding site" description="in other chain" evidence="15">
    <location>
        <begin position="186"/>
        <end position="188"/>
    </location>
    <ligand>
        <name>ADP</name>
        <dbReference type="ChEBI" id="CHEBI:456216"/>
        <note>allosteric activator; ligand shared between dimeric partners</note>
    </ligand>
</feature>
<feature type="binding site" evidence="15">
    <location>
        <position position="12"/>
    </location>
    <ligand>
        <name>ATP</name>
        <dbReference type="ChEBI" id="CHEBI:30616"/>
    </ligand>
</feature>
<dbReference type="InterPro" id="IPR012003">
    <property type="entry name" value="ATP_PFK_prok-type"/>
</dbReference>
<dbReference type="Gene3D" id="3.40.50.450">
    <property type="match status" value="1"/>
</dbReference>
<keyword evidence="12 15" id="KW-0460">Magnesium</keyword>
<evidence type="ECO:0000256" key="14">
    <source>
        <dbReference type="ARBA" id="ARBA00048070"/>
    </source>
</evidence>
<dbReference type="GO" id="GO:0046872">
    <property type="term" value="F:metal ion binding"/>
    <property type="evidence" value="ECO:0007669"/>
    <property type="project" value="UniProtKB-KW"/>
</dbReference>
<accession>A0A0G7ZN65</accession>
<feature type="binding site" description="in other chain" evidence="15">
    <location>
        <begin position="126"/>
        <end position="128"/>
    </location>
    <ligand>
        <name>substrate</name>
        <note>ligand shared between dimeric partners</note>
    </ligand>
</feature>
<dbReference type="NCBIfam" id="NF002872">
    <property type="entry name" value="PRK03202.1"/>
    <property type="match status" value="1"/>
</dbReference>
<dbReference type="InterPro" id="IPR015912">
    <property type="entry name" value="Phosphofructokinase_CS"/>
</dbReference>
<feature type="binding site" description="in other chain" evidence="15">
    <location>
        <position position="221"/>
    </location>
    <ligand>
        <name>substrate</name>
        <note>ligand shared between dimeric partners</note>
    </ligand>
</feature>
<dbReference type="GO" id="GO:0005524">
    <property type="term" value="F:ATP binding"/>
    <property type="evidence" value="ECO:0007669"/>
    <property type="project" value="UniProtKB-UniRule"/>
</dbReference>
<feature type="binding site" evidence="15">
    <location>
        <begin position="73"/>
        <end position="74"/>
    </location>
    <ligand>
        <name>ATP</name>
        <dbReference type="ChEBI" id="CHEBI:30616"/>
    </ligand>
</feature>
<dbReference type="GO" id="GO:0005945">
    <property type="term" value="C:6-phosphofructokinase complex"/>
    <property type="evidence" value="ECO:0007669"/>
    <property type="project" value="TreeGrafter"/>
</dbReference>
<dbReference type="EC" id="2.7.1.11" evidence="15"/>
<dbReference type="GO" id="GO:0070095">
    <property type="term" value="F:fructose-6-phosphate binding"/>
    <property type="evidence" value="ECO:0007669"/>
    <property type="project" value="TreeGrafter"/>
</dbReference>
<keyword evidence="7 15" id="KW-0808">Transferase</keyword>
<evidence type="ECO:0000256" key="4">
    <source>
        <dbReference type="ARBA" id="ARBA00004679"/>
    </source>
</evidence>
<keyword evidence="10 15" id="KW-0418">Kinase</keyword>
<evidence type="ECO:0000256" key="13">
    <source>
        <dbReference type="ARBA" id="ARBA00023152"/>
    </source>
</evidence>
<evidence type="ECO:0000256" key="5">
    <source>
        <dbReference type="ARBA" id="ARBA00022490"/>
    </source>
</evidence>
<feature type="binding site" evidence="15">
    <location>
        <position position="243"/>
    </location>
    <ligand>
        <name>substrate</name>
        <note>ligand shared between dimeric partners</note>
    </ligand>
</feature>
<dbReference type="NCBIfam" id="TIGR02482">
    <property type="entry name" value="PFKA_ATP"/>
    <property type="match status" value="1"/>
</dbReference>
<evidence type="ECO:0000313" key="17">
    <source>
        <dbReference type="EMBL" id="CRX37066.1"/>
    </source>
</evidence>
<comment type="subunit">
    <text evidence="15">Homotetramer.</text>
</comment>
<feature type="active site" description="Proton acceptor" evidence="15">
    <location>
        <position position="128"/>
    </location>
</feature>
<evidence type="ECO:0000256" key="9">
    <source>
        <dbReference type="ARBA" id="ARBA00022741"/>
    </source>
</evidence>
<comment type="cofactor">
    <cofactor evidence="1 15">
        <name>Mg(2+)</name>
        <dbReference type="ChEBI" id="CHEBI:18420"/>
    </cofactor>
</comment>
<dbReference type="EMBL" id="CWGI01000001">
    <property type="protein sequence ID" value="CRX37066.1"/>
    <property type="molecule type" value="Genomic_DNA"/>
</dbReference>
<comment type="subcellular location">
    <subcellularLocation>
        <location evidence="3 15">Cytoplasm</location>
    </subcellularLocation>
</comment>
<feature type="binding site" description="in other chain" evidence="15">
    <location>
        <position position="155"/>
    </location>
    <ligand>
        <name>ADP</name>
        <dbReference type="ChEBI" id="CHEBI:456216"/>
        <note>allosteric activator; ligand shared between dimeric partners</note>
    </ligand>
</feature>
<keyword evidence="9 15" id="KW-0547">Nucleotide-binding</keyword>
<dbReference type="PIRSF" id="PIRSF000532">
    <property type="entry name" value="ATP_PFK_prok"/>
    <property type="match status" value="1"/>
</dbReference>
<keyword evidence="18" id="KW-1185">Reference proteome</keyword>
<evidence type="ECO:0000256" key="11">
    <source>
        <dbReference type="ARBA" id="ARBA00022840"/>
    </source>
</evidence>
<dbReference type="InterPro" id="IPR022953">
    <property type="entry name" value="ATP_PFK"/>
</dbReference>
<evidence type="ECO:0000256" key="1">
    <source>
        <dbReference type="ARBA" id="ARBA00001946"/>
    </source>
</evidence>
<dbReference type="GO" id="GO:0030388">
    <property type="term" value="P:fructose 1,6-bisphosphate metabolic process"/>
    <property type="evidence" value="ECO:0007669"/>
    <property type="project" value="TreeGrafter"/>
</dbReference>
<feature type="binding site" evidence="15">
    <location>
        <position position="104"/>
    </location>
    <ligand>
        <name>Mg(2+)</name>
        <dbReference type="ChEBI" id="CHEBI:18420"/>
        <note>catalytic</note>
    </ligand>
</feature>
<evidence type="ECO:0000256" key="3">
    <source>
        <dbReference type="ARBA" id="ARBA00004496"/>
    </source>
</evidence>
<feature type="domain" description="Phosphofructokinase" evidence="16">
    <location>
        <begin position="4"/>
        <end position="275"/>
    </location>
</feature>
<reference evidence="18" key="1">
    <citation type="submission" date="2015-05" db="EMBL/GenBank/DDBJ databases">
        <authorList>
            <person name="Collingro A."/>
        </authorList>
    </citation>
    <scope>NUCLEOTIDE SEQUENCE [LARGE SCALE GENOMIC DNA]</scope>
    <source>
        <strain evidence="18">Ps</strain>
    </source>
</reference>
<evidence type="ECO:0000256" key="15">
    <source>
        <dbReference type="HAMAP-Rule" id="MF_00339"/>
    </source>
</evidence>
<dbReference type="GO" id="GO:0061621">
    <property type="term" value="P:canonical glycolysis"/>
    <property type="evidence" value="ECO:0007669"/>
    <property type="project" value="TreeGrafter"/>
</dbReference>
<proteinExistence type="inferred from homology"/>
<dbReference type="Pfam" id="PF00365">
    <property type="entry name" value="PFK"/>
    <property type="match status" value="1"/>
</dbReference>
<evidence type="ECO:0000259" key="16">
    <source>
        <dbReference type="Pfam" id="PF00365"/>
    </source>
</evidence>
<dbReference type="PANTHER" id="PTHR13697:SF4">
    <property type="entry name" value="ATP-DEPENDENT 6-PHOSPHOFRUCTOKINASE"/>
    <property type="match status" value="1"/>
</dbReference>
<keyword evidence="5 15" id="KW-0963">Cytoplasm</keyword>
<protein>
    <recommendedName>
        <fullName evidence="15">ATP-dependent 6-phosphofructokinase</fullName>
        <shortName evidence="15">ATP-PFK</shortName>
        <shortName evidence="15">Phosphofructokinase</shortName>
        <ecNumber evidence="15">2.7.1.11</ecNumber>
    </recommendedName>
    <alternativeName>
        <fullName evidence="15">Phosphohexokinase</fullName>
    </alternativeName>
</protein>
<dbReference type="PANTHER" id="PTHR13697">
    <property type="entry name" value="PHOSPHOFRUCTOKINASE"/>
    <property type="match status" value="1"/>
</dbReference>
<comment type="pathway">
    <text evidence="4 15">Carbohydrate degradation; glycolysis; D-glyceraldehyde 3-phosphate and glycerone phosphate from D-glucose: step 3/4.</text>
</comment>
<evidence type="ECO:0000256" key="10">
    <source>
        <dbReference type="ARBA" id="ARBA00022777"/>
    </source>
</evidence>
<dbReference type="GO" id="GO:0048029">
    <property type="term" value="F:monosaccharide binding"/>
    <property type="evidence" value="ECO:0007669"/>
    <property type="project" value="TreeGrafter"/>
</dbReference>
<evidence type="ECO:0000256" key="12">
    <source>
        <dbReference type="ARBA" id="ARBA00022842"/>
    </source>
</evidence>
<comment type="caution">
    <text evidence="15">Lacks conserved residue(s) required for the propagation of feature annotation.</text>
</comment>
<comment type="catalytic activity">
    <reaction evidence="14 15">
        <text>beta-D-fructose 6-phosphate + ATP = beta-D-fructose 1,6-bisphosphate + ADP + H(+)</text>
        <dbReference type="Rhea" id="RHEA:16109"/>
        <dbReference type="ChEBI" id="CHEBI:15378"/>
        <dbReference type="ChEBI" id="CHEBI:30616"/>
        <dbReference type="ChEBI" id="CHEBI:32966"/>
        <dbReference type="ChEBI" id="CHEBI:57634"/>
        <dbReference type="ChEBI" id="CHEBI:456216"/>
        <dbReference type="EC" id="2.7.1.11"/>
    </reaction>
</comment>
<sequence>MIKKIAILTSGGDCPGMNVALKAIVNAAINNNIEPYVVFEGYKGLYDNNFEKITKEEVKFIDRKGGTVIYSARFPQFKELEIRKQAVNNLKAEGIEALICIGGDGTYMGAAKLTEMGIKTIALPGTIDNDISSTDYTIGFNTALETIVRAVDNLRDTSESHNRINLVEVMGHGCGDLAINAAIITGAEVLSTPERKLDVKQIIEKLKKSDSKRSKIVMISEYIYKDLNKVAQEIEKATGQETKATILGHIQRGGSANPIERLLTIRMANYAIKMLIKGKNGVAVNITDNKLNTKDILEIVKMKRPSKEELLKEYDKSI</sequence>
<keyword evidence="8 15" id="KW-0479">Metal-binding</keyword>
<dbReference type="SUPFAM" id="SSF53784">
    <property type="entry name" value="Phosphofructokinase"/>
    <property type="match status" value="1"/>
</dbReference>
<dbReference type="PROSITE" id="PS00433">
    <property type="entry name" value="PHOSPHOFRUCTOKINASE"/>
    <property type="match status" value="1"/>
</dbReference>
<feature type="binding site" description="in other chain" evidence="15">
    <location>
        <begin position="249"/>
        <end position="252"/>
    </location>
    <ligand>
        <name>substrate</name>
        <note>ligand shared between dimeric partners</note>
    </ligand>
</feature>
<gene>
    <name evidence="15" type="primary">pfkA</name>
    <name evidence="17" type="ORF">HEPPS_02710</name>
</gene>
<dbReference type="InterPro" id="IPR000023">
    <property type="entry name" value="Phosphofructokinase_dom"/>
</dbReference>
<dbReference type="GO" id="GO:0042802">
    <property type="term" value="F:identical protein binding"/>
    <property type="evidence" value="ECO:0007669"/>
    <property type="project" value="TreeGrafter"/>
</dbReference>
<evidence type="ECO:0000313" key="18">
    <source>
        <dbReference type="Proteomes" id="UP000242141"/>
    </source>
</evidence>
<dbReference type="InterPro" id="IPR012828">
    <property type="entry name" value="PFKA_ATP_prok"/>
</dbReference>
<comment type="similarity">
    <text evidence="15">Belongs to the phosphofructokinase type A (PFKA) family. ATP-dependent PFK group I subfamily. Prokaryotic clade 'B1' sub-subfamily.</text>
</comment>
<keyword evidence="11 15" id="KW-0067">ATP-binding</keyword>
<dbReference type="AlphaFoldDB" id="A0A0G7ZN65"/>
<dbReference type="GO" id="GO:0006002">
    <property type="term" value="P:fructose 6-phosphate metabolic process"/>
    <property type="evidence" value="ECO:0007669"/>
    <property type="project" value="UniProtKB-UniRule"/>
</dbReference>
<dbReference type="UniPathway" id="UPA00109">
    <property type="reaction ID" value="UER00182"/>
</dbReference>
<dbReference type="Proteomes" id="UP000242141">
    <property type="component" value="Unassembled WGS sequence"/>
</dbReference>
<feature type="binding site" description="in other chain" evidence="15">
    <location>
        <begin position="170"/>
        <end position="172"/>
    </location>
    <ligand>
        <name>substrate</name>
        <note>ligand shared between dimeric partners</note>
    </ligand>
</feature>